<evidence type="ECO:0000256" key="7">
    <source>
        <dbReference type="ARBA" id="ARBA00023136"/>
    </source>
</evidence>
<dbReference type="PANTHER" id="PTHR45667">
    <property type="entry name" value="S-ADENOSYLMETHIONINE MITOCHONDRIAL CARRIER PROTEIN"/>
    <property type="match status" value="1"/>
</dbReference>
<keyword evidence="6 10" id="KW-1133">Transmembrane helix</keyword>
<dbReference type="Pfam" id="PF00153">
    <property type="entry name" value="Mito_carr"/>
    <property type="match status" value="2"/>
</dbReference>
<dbReference type="AlphaFoldDB" id="A0AAE0EMQ4"/>
<evidence type="ECO:0000256" key="3">
    <source>
        <dbReference type="ARBA" id="ARBA00022448"/>
    </source>
</evidence>
<comment type="subcellular location">
    <subcellularLocation>
        <location evidence="1">Membrane</location>
        <topology evidence="1">Multi-pass membrane protein</topology>
    </subcellularLocation>
</comment>
<feature type="repeat" description="Solcar" evidence="8">
    <location>
        <begin position="182"/>
        <end position="267"/>
    </location>
</feature>
<evidence type="ECO:0000256" key="8">
    <source>
        <dbReference type="PROSITE-ProRule" id="PRU00282"/>
    </source>
</evidence>
<organism evidence="11 12">
    <name type="scientific">Cymbomonas tetramitiformis</name>
    <dbReference type="NCBI Taxonomy" id="36881"/>
    <lineage>
        <taxon>Eukaryota</taxon>
        <taxon>Viridiplantae</taxon>
        <taxon>Chlorophyta</taxon>
        <taxon>Pyramimonadophyceae</taxon>
        <taxon>Pyramimonadales</taxon>
        <taxon>Pyramimonadaceae</taxon>
        <taxon>Cymbomonas</taxon>
    </lineage>
</organism>
<reference evidence="11 12" key="1">
    <citation type="journal article" date="2015" name="Genome Biol. Evol.">
        <title>Comparative Genomics of a Bacterivorous Green Alga Reveals Evolutionary Causalities and Consequences of Phago-Mixotrophic Mode of Nutrition.</title>
        <authorList>
            <person name="Burns J.A."/>
            <person name="Paasch A."/>
            <person name="Narechania A."/>
            <person name="Kim E."/>
        </authorList>
    </citation>
    <scope>NUCLEOTIDE SEQUENCE [LARGE SCALE GENOMIC DNA]</scope>
    <source>
        <strain evidence="11 12">PLY_AMNH</strain>
    </source>
</reference>
<feature type="transmembrane region" description="Helical" evidence="10">
    <location>
        <begin position="91"/>
        <end position="109"/>
    </location>
</feature>
<dbReference type="InterPro" id="IPR018108">
    <property type="entry name" value="MCP_transmembrane"/>
</dbReference>
<evidence type="ECO:0000256" key="5">
    <source>
        <dbReference type="ARBA" id="ARBA00022737"/>
    </source>
</evidence>
<dbReference type="GO" id="GO:0016020">
    <property type="term" value="C:membrane"/>
    <property type="evidence" value="ECO:0007669"/>
    <property type="project" value="UniProtKB-SubCell"/>
</dbReference>
<protein>
    <recommendedName>
        <fullName evidence="13">Mitochondrial carrier protein</fullName>
    </recommendedName>
</protein>
<dbReference type="PROSITE" id="PS50920">
    <property type="entry name" value="SOLCAR"/>
    <property type="match status" value="2"/>
</dbReference>
<keyword evidence="12" id="KW-1185">Reference proteome</keyword>
<dbReference type="Proteomes" id="UP001190700">
    <property type="component" value="Unassembled WGS sequence"/>
</dbReference>
<evidence type="ECO:0000256" key="4">
    <source>
        <dbReference type="ARBA" id="ARBA00022692"/>
    </source>
</evidence>
<evidence type="ECO:0000256" key="2">
    <source>
        <dbReference type="ARBA" id="ARBA00006375"/>
    </source>
</evidence>
<evidence type="ECO:0008006" key="13">
    <source>
        <dbReference type="Google" id="ProtNLM"/>
    </source>
</evidence>
<accession>A0AAE0EMQ4</accession>
<keyword evidence="5" id="KW-0677">Repeat</keyword>
<dbReference type="InterPro" id="IPR023395">
    <property type="entry name" value="MCP_dom_sf"/>
</dbReference>
<comment type="similarity">
    <text evidence="2 9">Belongs to the mitochondrial carrier (TC 2.A.29) family.</text>
</comment>
<sequence>MDKCTSTEILRARQALAGACAGYAAGATTDAVFYVVDAYKTQAQAGVSGAHSLRQLTRGLVPLSLAGSAPSMAVFFLAYQPLKEVAGSNAVAVAVCSAAATVPATLVYVPSDIIKKQVVTGVQPDVRTAVRSILASQGVRGLWVGTHANLMKDIPFATVKMSLYEGMLYVSRRIQGKTPSQLTASDSAVVGFASGAITAVATNPIDVVNTRLKMGAAPSDWSVRTVMMDIMKREGVKTLFTGLPARLFTIGFGSSLFWSVYAEVHSYVSSSSESFNRAQ</sequence>
<evidence type="ECO:0000256" key="6">
    <source>
        <dbReference type="ARBA" id="ARBA00022989"/>
    </source>
</evidence>
<feature type="transmembrane region" description="Helical" evidence="10">
    <location>
        <begin position="60"/>
        <end position="79"/>
    </location>
</feature>
<evidence type="ECO:0000313" key="11">
    <source>
        <dbReference type="EMBL" id="KAK3233649.1"/>
    </source>
</evidence>
<dbReference type="Gene3D" id="1.50.40.10">
    <property type="entry name" value="Mitochondrial carrier domain"/>
    <property type="match status" value="1"/>
</dbReference>
<comment type="caution">
    <text evidence="11">The sequence shown here is derived from an EMBL/GenBank/DDBJ whole genome shotgun (WGS) entry which is preliminary data.</text>
</comment>
<dbReference type="SUPFAM" id="SSF103506">
    <property type="entry name" value="Mitochondrial carrier"/>
    <property type="match status" value="1"/>
</dbReference>
<gene>
    <name evidence="11" type="ORF">CYMTET_56075</name>
</gene>
<evidence type="ECO:0000256" key="1">
    <source>
        <dbReference type="ARBA" id="ARBA00004141"/>
    </source>
</evidence>
<name>A0AAE0EMQ4_9CHLO</name>
<proteinExistence type="inferred from homology"/>
<evidence type="ECO:0000256" key="9">
    <source>
        <dbReference type="RuleBase" id="RU000488"/>
    </source>
</evidence>
<keyword evidence="7 8" id="KW-0472">Membrane</keyword>
<feature type="repeat" description="Solcar" evidence="8">
    <location>
        <begin position="88"/>
        <end position="170"/>
    </location>
</feature>
<evidence type="ECO:0000256" key="10">
    <source>
        <dbReference type="SAM" id="Phobius"/>
    </source>
</evidence>
<feature type="transmembrane region" description="Helical" evidence="10">
    <location>
        <begin position="238"/>
        <end position="261"/>
    </location>
</feature>
<evidence type="ECO:0000313" key="12">
    <source>
        <dbReference type="Proteomes" id="UP001190700"/>
    </source>
</evidence>
<dbReference type="EMBL" id="LGRX02035658">
    <property type="protein sequence ID" value="KAK3233649.1"/>
    <property type="molecule type" value="Genomic_DNA"/>
</dbReference>
<keyword evidence="4 8" id="KW-0812">Transmembrane</keyword>
<keyword evidence="3 9" id="KW-0813">Transport</keyword>